<dbReference type="NCBIfam" id="TIGR01409">
    <property type="entry name" value="TAT_signal_seq"/>
    <property type="match status" value="1"/>
</dbReference>
<dbReference type="PANTHER" id="PTHR47495">
    <property type="entry name" value="ALDEHYDE DEHYDROGENASE"/>
    <property type="match status" value="1"/>
</dbReference>
<name>A0A4Q0P5K3_9FLAO</name>
<dbReference type="InterPro" id="IPR008274">
    <property type="entry name" value="AldOxase/xan_DH_MoCoBD1"/>
</dbReference>
<evidence type="ECO:0000313" key="3">
    <source>
        <dbReference type="Proteomes" id="UP000290608"/>
    </source>
</evidence>
<dbReference type="SMART" id="SM01008">
    <property type="entry name" value="Ald_Xan_dh_C"/>
    <property type="match status" value="1"/>
</dbReference>
<organism evidence="2 3">
    <name type="scientific">Leeuwenhoekiella marinoflava</name>
    <dbReference type="NCBI Taxonomy" id="988"/>
    <lineage>
        <taxon>Bacteria</taxon>
        <taxon>Pseudomonadati</taxon>
        <taxon>Bacteroidota</taxon>
        <taxon>Flavobacteriia</taxon>
        <taxon>Flavobacteriales</taxon>
        <taxon>Flavobacteriaceae</taxon>
        <taxon>Leeuwenhoekiella</taxon>
    </lineage>
</organism>
<dbReference type="PANTHER" id="PTHR47495:SF2">
    <property type="entry name" value="ALDEHYDE DEHYDROGENASE"/>
    <property type="match status" value="1"/>
</dbReference>
<dbReference type="SUPFAM" id="SSF56003">
    <property type="entry name" value="Molybdenum cofactor-binding domain"/>
    <property type="match status" value="2"/>
</dbReference>
<dbReference type="Gene3D" id="3.30.365.10">
    <property type="entry name" value="Aldehyde oxidase/xanthine dehydrogenase, molybdopterin binding domain"/>
    <property type="match status" value="4"/>
</dbReference>
<sequence>MSTIKTSVNRRSFLKTSALAGGGMLLSFNWLLHSNIKAIAEEQIPEGWFEMNAYLKIATDGTVTIMAPNPEFGQNVLTSLPMIVAEELDVDWDQVVVEQAPFRTDLYTRQFAGGSQSVRQGYNALRTAGATARQMLINATAKVWNVSASEITIKKGILKHTSGKTSTYGEMAEAASQEKVPESVELKNTEDFTIISSSKKNVALPDIVSGKSLFGMDYKVPGMKYATIAHPPAFGLKLKSYDGTEALKMPGITDIFDIDIYNEGYELNIFDTATFPNLVVVVGDSTWQVMQAKKALKLEWEPFEEHTLKLNVFGNKSTQVVPAGLESSEDHWEQMDAKSKEPGTVVRKDGDPETAFKNAAKVIESTYTAPFLAHNAMEPVNFFAHVTEDKAILAGPLQAPELTEPTVSARLGMSKDQIEIIMTRMGGGFGRRAYSHEVVEAAVISQKIKNPVKLVYTREDDMTYGIYRPAYHATFRAALDENNKMVAYHIKTGGIPESPLHANRFPAGAVDNYLAESWQINSNITIGAFRAPRSNFMGGSEQAFLDEVAVAAGKDPIAFRLELFEKAKTSPVGKDNDYEADRFIALLELLRDKSNWEISKPGVHRGVAAYYCHNSYVGHVVDLKNENEKLVFDKVYSAVDCGIVINKDAARNMVEGAVTDGLGNAMFGKMTFKDGVPQKSNFYNYRLIRMPEAPKDIEVHFVENGKNPTGLGEPPFPPIFAAYTNALSRAKNKRHYNHPFEEEML</sequence>
<dbReference type="InterPro" id="IPR000674">
    <property type="entry name" value="Ald_Oxase/Xan_DH_a/b"/>
</dbReference>
<dbReference type="EMBL" id="QOVL01000030">
    <property type="protein sequence ID" value="RXG21893.1"/>
    <property type="molecule type" value="Genomic_DNA"/>
</dbReference>
<dbReference type="InterPro" id="IPR046867">
    <property type="entry name" value="AldOxase/xan_DH_MoCoBD2"/>
</dbReference>
<dbReference type="Proteomes" id="UP000290608">
    <property type="component" value="Unassembled WGS sequence"/>
</dbReference>
<dbReference type="Gene3D" id="3.90.1170.50">
    <property type="entry name" value="Aldehyde oxidase/xanthine dehydrogenase, a/b hammerhead"/>
    <property type="match status" value="1"/>
</dbReference>
<dbReference type="Pfam" id="PF20256">
    <property type="entry name" value="MoCoBD_2"/>
    <property type="match status" value="2"/>
</dbReference>
<evidence type="ECO:0000313" key="2">
    <source>
        <dbReference type="EMBL" id="RXG21893.1"/>
    </source>
</evidence>
<dbReference type="PIRSF" id="PIRSF036389">
    <property type="entry name" value="IOR_B"/>
    <property type="match status" value="1"/>
</dbReference>
<dbReference type="InterPro" id="IPR012368">
    <property type="entry name" value="OxRdtase_Mopterin-bd_su_IorB"/>
</dbReference>
<dbReference type="Pfam" id="PF02738">
    <property type="entry name" value="MoCoBD_1"/>
    <property type="match status" value="1"/>
</dbReference>
<protein>
    <submittedName>
        <fullName evidence="2">Isoquinoline 1-oxidoreductase beta subunit</fullName>
    </submittedName>
</protein>
<reference evidence="2 3" key="1">
    <citation type="submission" date="2018-07" db="EMBL/GenBank/DDBJ databases">
        <title>Leeuwenhoekiella genomics.</title>
        <authorList>
            <person name="Tahon G."/>
            <person name="Willems A."/>
        </authorList>
    </citation>
    <scope>NUCLEOTIDE SEQUENCE [LARGE SCALE GENOMIC DNA]</scope>
    <source>
        <strain evidence="2 3">LMG 1345</strain>
    </source>
</reference>
<dbReference type="InterPro" id="IPR037165">
    <property type="entry name" value="AldOxase/xan_DH_Mopterin-bd_sf"/>
</dbReference>
<gene>
    <name evidence="2" type="ORF">DSL99_4003</name>
</gene>
<accession>A0A4Q0P5K3</accession>
<feature type="domain" description="Aldehyde oxidase/xanthine dehydrogenase a/b hammerhead" evidence="1">
    <location>
        <begin position="209"/>
        <end position="304"/>
    </location>
</feature>
<evidence type="ECO:0000259" key="1">
    <source>
        <dbReference type="SMART" id="SM01008"/>
    </source>
</evidence>
<dbReference type="InterPro" id="IPR052516">
    <property type="entry name" value="N-heterocyclic_Hydroxylase"/>
</dbReference>
<dbReference type="GO" id="GO:0016491">
    <property type="term" value="F:oxidoreductase activity"/>
    <property type="evidence" value="ECO:0007669"/>
    <property type="project" value="InterPro"/>
</dbReference>
<dbReference type="PROSITE" id="PS51318">
    <property type="entry name" value="TAT"/>
    <property type="match status" value="1"/>
</dbReference>
<dbReference type="RefSeq" id="WP_073101076.1">
    <property type="nucleotide sequence ID" value="NZ_QOVL01000030.1"/>
</dbReference>
<comment type="caution">
    <text evidence="2">The sequence shown here is derived from an EMBL/GenBank/DDBJ whole genome shotgun (WGS) entry which is preliminary data.</text>
</comment>
<dbReference type="InterPro" id="IPR006311">
    <property type="entry name" value="TAT_signal"/>
</dbReference>
<dbReference type="InterPro" id="IPR019546">
    <property type="entry name" value="TAT_signal_bac_arc"/>
</dbReference>
<proteinExistence type="predicted"/>
<dbReference type="STRING" id="1122159.SAMN02745246_03991"/>
<dbReference type="AlphaFoldDB" id="A0A4Q0P5K3"/>